<gene>
    <name evidence="1" type="ORF">PHPALM_13006</name>
</gene>
<organism evidence="1 2">
    <name type="scientific">Phytophthora palmivora</name>
    <dbReference type="NCBI Taxonomy" id="4796"/>
    <lineage>
        <taxon>Eukaryota</taxon>
        <taxon>Sar</taxon>
        <taxon>Stramenopiles</taxon>
        <taxon>Oomycota</taxon>
        <taxon>Peronosporomycetes</taxon>
        <taxon>Peronosporales</taxon>
        <taxon>Peronosporaceae</taxon>
        <taxon>Phytophthora</taxon>
    </lineage>
</organism>
<keyword evidence="2" id="KW-1185">Reference proteome</keyword>
<comment type="caution">
    <text evidence="1">The sequence shown here is derived from an EMBL/GenBank/DDBJ whole genome shotgun (WGS) entry which is preliminary data.</text>
</comment>
<dbReference type="AlphaFoldDB" id="A0A2P4XYA6"/>
<proteinExistence type="predicted"/>
<dbReference type="Proteomes" id="UP000237271">
    <property type="component" value="Unassembled WGS sequence"/>
</dbReference>
<evidence type="ECO:0000313" key="1">
    <source>
        <dbReference type="EMBL" id="POM70536.1"/>
    </source>
</evidence>
<name>A0A2P4XYA6_9STRA</name>
<evidence type="ECO:0000313" key="2">
    <source>
        <dbReference type="Proteomes" id="UP000237271"/>
    </source>
</evidence>
<dbReference type="EMBL" id="NCKW01006943">
    <property type="protein sequence ID" value="POM70536.1"/>
    <property type="molecule type" value="Genomic_DNA"/>
</dbReference>
<reference evidence="1 2" key="1">
    <citation type="journal article" date="2017" name="Genome Biol. Evol.">
        <title>Phytophthora megakarya and P. palmivora, closely related causal agents of cacao black pod rot, underwent increases in genome sizes and gene numbers by different mechanisms.</title>
        <authorList>
            <person name="Ali S.S."/>
            <person name="Shao J."/>
            <person name="Lary D.J."/>
            <person name="Kronmiller B."/>
            <person name="Shen D."/>
            <person name="Strem M.D."/>
            <person name="Amoako-Attah I."/>
            <person name="Akrofi A.Y."/>
            <person name="Begoude B.A."/>
            <person name="Ten Hoopen G.M."/>
            <person name="Coulibaly K."/>
            <person name="Kebe B.I."/>
            <person name="Melnick R.L."/>
            <person name="Guiltinan M.J."/>
            <person name="Tyler B.M."/>
            <person name="Meinhardt L.W."/>
            <person name="Bailey B.A."/>
        </authorList>
    </citation>
    <scope>NUCLEOTIDE SEQUENCE [LARGE SCALE GENOMIC DNA]</scope>
    <source>
        <strain evidence="2">sbr112.9</strain>
    </source>
</reference>
<dbReference type="OrthoDB" id="114551at2759"/>
<sequence>MTARCVSTGEDLTKALVPVKSTFDRYLLDTLCKYDWGTTADEVSEERIITELEEIISNVKNGTIADVDALFASELKMNLRESDVQARVVKYFQRRLSPLQKV</sequence>
<protein>
    <submittedName>
        <fullName evidence="1">Uncharacterized protein</fullName>
    </submittedName>
</protein>
<accession>A0A2P4XYA6</accession>